<evidence type="ECO:0000256" key="7">
    <source>
        <dbReference type="ARBA" id="ARBA00023163"/>
    </source>
</evidence>
<dbReference type="AlphaFoldDB" id="A0A2J8IVW7"/>
<comment type="catalytic activity">
    <reaction evidence="9">
        <text>RNA(n) + a ribonucleoside 5'-triphosphate = RNA(n+1) + diphosphate</text>
        <dbReference type="Rhea" id="RHEA:21248"/>
        <dbReference type="Rhea" id="RHEA-COMP:14527"/>
        <dbReference type="Rhea" id="RHEA-COMP:17342"/>
        <dbReference type="ChEBI" id="CHEBI:33019"/>
        <dbReference type="ChEBI" id="CHEBI:61557"/>
        <dbReference type="ChEBI" id="CHEBI:140395"/>
        <dbReference type="EC" id="2.7.7.6"/>
    </reaction>
    <physiologicalReaction direction="left-to-right" evidence="9">
        <dbReference type="Rhea" id="RHEA:21249"/>
    </physiologicalReaction>
</comment>
<name>A0A2J8IVW7_PANTR</name>
<sequence>PGVTPIDGAPHRSYSECYPVLLDGVMVGWVDKDLAPGIADSLRHFKVLREKRIPPWMEVVLIPMTGKPSLYPGLFLFTTPCRLVRPVQNLELGKEELIGTMEQSPLVRPSMYDYYDMDNYPIGTNAIVAVISYTGYDMEDAMIVNKASWERGFAHGSVYKSEFIDLSEKIKQGDSSLVFGIKPGDPRVLQKLDDDGLPFIGAKLQYGDPYYSYLNLNTGESFVMYYKSKENCVVDNIKVCSNDTGSGKFKCVCITMRVPRNPTIGDKFASRHGQKGILSRLWPAEDMPFTESGMVPDILFNPHGFPSR</sequence>
<dbReference type="InterPro" id="IPR007120">
    <property type="entry name" value="DNA-dir_RNAP_su2_dom"/>
</dbReference>
<dbReference type="InterPro" id="IPR037033">
    <property type="entry name" value="DNA-dir_RNAP_su2_hyb_sf"/>
</dbReference>
<organism evidence="12 13">
    <name type="scientific">Pan troglodytes</name>
    <name type="common">Chimpanzee</name>
    <dbReference type="NCBI Taxonomy" id="9598"/>
    <lineage>
        <taxon>Eukaryota</taxon>
        <taxon>Metazoa</taxon>
        <taxon>Chordata</taxon>
        <taxon>Craniata</taxon>
        <taxon>Vertebrata</taxon>
        <taxon>Euteleostomi</taxon>
        <taxon>Mammalia</taxon>
        <taxon>Eutheria</taxon>
        <taxon>Euarchontoglires</taxon>
        <taxon>Primates</taxon>
        <taxon>Haplorrhini</taxon>
        <taxon>Catarrhini</taxon>
        <taxon>Hominidae</taxon>
        <taxon>Pan</taxon>
    </lineage>
</organism>
<keyword evidence="4" id="KW-0240">DNA-directed RNA polymerase</keyword>
<feature type="domain" description="DNA-directed RNA polymerase I subunit RPA2" evidence="11">
    <location>
        <begin position="27"/>
        <end position="85"/>
    </location>
</feature>
<dbReference type="GO" id="GO:0000428">
    <property type="term" value="C:DNA-directed RNA polymerase complex"/>
    <property type="evidence" value="ECO:0007669"/>
    <property type="project" value="UniProtKB-KW"/>
</dbReference>
<dbReference type="InterPro" id="IPR014724">
    <property type="entry name" value="RNA_pol_RPB2_OB-fold"/>
</dbReference>
<evidence type="ECO:0000256" key="1">
    <source>
        <dbReference type="ARBA" id="ARBA00004123"/>
    </source>
</evidence>
<dbReference type="FunFam" id="3.90.1070.20:FF:000003">
    <property type="entry name" value="DNA-directed RNA polymerase subunit beta"/>
    <property type="match status" value="1"/>
</dbReference>
<evidence type="ECO:0000313" key="13">
    <source>
        <dbReference type="Proteomes" id="UP000236370"/>
    </source>
</evidence>
<evidence type="ECO:0000313" key="12">
    <source>
        <dbReference type="EMBL" id="PNI14653.1"/>
    </source>
</evidence>
<dbReference type="SUPFAM" id="SSF64484">
    <property type="entry name" value="beta and beta-prime subunits of DNA dependent RNA-polymerase"/>
    <property type="match status" value="1"/>
</dbReference>
<evidence type="ECO:0000259" key="11">
    <source>
        <dbReference type="Pfam" id="PF06883"/>
    </source>
</evidence>
<dbReference type="GO" id="GO:0032549">
    <property type="term" value="F:ribonucleoside binding"/>
    <property type="evidence" value="ECO:0007669"/>
    <property type="project" value="InterPro"/>
</dbReference>
<evidence type="ECO:0000259" key="10">
    <source>
        <dbReference type="Pfam" id="PF00562"/>
    </source>
</evidence>
<dbReference type="Gene3D" id="2.40.270.10">
    <property type="entry name" value="DNA-directed RNA polymerase, subunit 2, domain 6"/>
    <property type="match status" value="1"/>
</dbReference>
<comment type="similarity">
    <text evidence="2">Belongs to the RNA polymerase beta chain family.</text>
</comment>
<accession>A0A2J8IVW7</accession>
<dbReference type="GO" id="GO:0003677">
    <property type="term" value="F:DNA binding"/>
    <property type="evidence" value="ECO:0007669"/>
    <property type="project" value="InterPro"/>
</dbReference>
<evidence type="ECO:0000256" key="3">
    <source>
        <dbReference type="ARBA" id="ARBA00012418"/>
    </source>
</evidence>
<feature type="non-terminal residue" evidence="12">
    <location>
        <position position="1"/>
    </location>
</feature>
<dbReference type="EMBL" id="NBAG03000574">
    <property type="protein sequence ID" value="PNI14653.1"/>
    <property type="molecule type" value="Genomic_DNA"/>
</dbReference>
<evidence type="ECO:0000256" key="9">
    <source>
        <dbReference type="ARBA" id="ARBA00047768"/>
    </source>
</evidence>
<dbReference type="GO" id="GO:0005634">
    <property type="term" value="C:nucleus"/>
    <property type="evidence" value="ECO:0007669"/>
    <property type="project" value="UniProtKB-SubCell"/>
</dbReference>
<comment type="caution">
    <text evidence="12">The sequence shown here is derived from an EMBL/GenBank/DDBJ whole genome shotgun (WGS) entry which is preliminary data.</text>
</comment>
<keyword evidence="5" id="KW-0808">Transferase</keyword>
<gene>
    <name evidence="12" type="ORF">CK820_G0052795</name>
</gene>
<keyword evidence="6" id="KW-0548">Nucleotidyltransferase</keyword>
<dbReference type="Pfam" id="PF00562">
    <property type="entry name" value="RNA_pol_Rpb2_6"/>
    <property type="match status" value="1"/>
</dbReference>
<evidence type="ECO:0000256" key="4">
    <source>
        <dbReference type="ARBA" id="ARBA00022478"/>
    </source>
</evidence>
<reference evidence="12 13" key="1">
    <citation type="submission" date="2017-12" db="EMBL/GenBank/DDBJ databases">
        <title>High-resolution comparative analysis of great ape genomes.</title>
        <authorList>
            <person name="Pollen A."/>
            <person name="Hastie A."/>
            <person name="Hormozdiari F."/>
            <person name="Dougherty M."/>
            <person name="Liu R."/>
            <person name="Chaisson M."/>
            <person name="Hoppe E."/>
            <person name="Hill C."/>
            <person name="Pang A."/>
            <person name="Hillier L."/>
            <person name="Baker C."/>
            <person name="Armstrong J."/>
            <person name="Shendure J."/>
            <person name="Paten B."/>
            <person name="Wilson R."/>
            <person name="Chao H."/>
            <person name="Schneider V."/>
            <person name="Ventura M."/>
            <person name="Kronenberg Z."/>
            <person name="Murali S."/>
            <person name="Gordon D."/>
            <person name="Cantsilieris S."/>
            <person name="Munson K."/>
            <person name="Nelson B."/>
            <person name="Raja A."/>
            <person name="Underwood J."/>
            <person name="Diekhans M."/>
            <person name="Fiddes I."/>
            <person name="Haussler D."/>
            <person name="Eichler E."/>
        </authorList>
    </citation>
    <scope>NUCLEOTIDE SEQUENCE [LARGE SCALE GENOMIC DNA]</scope>
    <source>
        <strain evidence="12">Yerkes chimp pedigree #C0471</strain>
    </source>
</reference>
<dbReference type="Gene3D" id="3.90.1070.20">
    <property type="match status" value="1"/>
</dbReference>
<dbReference type="Pfam" id="PF06883">
    <property type="entry name" value="RNA_pol_Rpa2_4"/>
    <property type="match status" value="1"/>
</dbReference>
<proteinExistence type="inferred from homology"/>
<dbReference type="InterPro" id="IPR015712">
    <property type="entry name" value="DNA-dir_RNA_pol_su2"/>
</dbReference>
<dbReference type="EC" id="2.7.7.6" evidence="3"/>
<keyword evidence="8" id="KW-0539">Nucleus</keyword>
<dbReference type="GO" id="GO:0003899">
    <property type="term" value="F:DNA-directed RNA polymerase activity"/>
    <property type="evidence" value="ECO:0007669"/>
    <property type="project" value="UniProtKB-EC"/>
</dbReference>
<feature type="domain" description="DNA-directed RNA polymerase subunit 2 hybrid-binding" evidence="10">
    <location>
        <begin position="99"/>
        <end position="308"/>
    </location>
</feature>
<evidence type="ECO:0000256" key="6">
    <source>
        <dbReference type="ARBA" id="ARBA00022695"/>
    </source>
</evidence>
<evidence type="ECO:0000256" key="2">
    <source>
        <dbReference type="ARBA" id="ARBA00006835"/>
    </source>
</evidence>
<dbReference type="Proteomes" id="UP000236370">
    <property type="component" value="Unassembled WGS sequence"/>
</dbReference>
<keyword evidence="7" id="KW-0804">Transcription</keyword>
<dbReference type="PANTHER" id="PTHR20856">
    <property type="entry name" value="DNA-DIRECTED RNA POLYMERASE I SUBUNIT 2"/>
    <property type="match status" value="1"/>
</dbReference>
<comment type="subcellular location">
    <subcellularLocation>
        <location evidence="1">Nucleus</location>
    </subcellularLocation>
</comment>
<dbReference type="Gene3D" id="2.40.50.150">
    <property type="match status" value="1"/>
</dbReference>
<dbReference type="InterPro" id="IPR007121">
    <property type="entry name" value="RNA_pol_bsu_CS"/>
</dbReference>
<dbReference type="PROSITE" id="PS01166">
    <property type="entry name" value="RNA_POL_BETA"/>
    <property type="match status" value="1"/>
</dbReference>
<dbReference type="FunFam" id="2.40.50.150:FF:000004">
    <property type="entry name" value="DNA-directed RNA polymerase subunit beta"/>
    <property type="match status" value="1"/>
</dbReference>
<evidence type="ECO:0000256" key="8">
    <source>
        <dbReference type="ARBA" id="ARBA00023242"/>
    </source>
</evidence>
<dbReference type="InterPro" id="IPR009674">
    <property type="entry name" value="Rpa2_dom_4"/>
</dbReference>
<feature type="non-terminal residue" evidence="12">
    <location>
        <position position="308"/>
    </location>
</feature>
<evidence type="ECO:0000256" key="5">
    <source>
        <dbReference type="ARBA" id="ARBA00022679"/>
    </source>
</evidence>
<dbReference type="GO" id="GO:0006351">
    <property type="term" value="P:DNA-templated transcription"/>
    <property type="evidence" value="ECO:0007669"/>
    <property type="project" value="InterPro"/>
</dbReference>
<protein>
    <recommendedName>
        <fullName evidence="3">DNA-directed RNA polymerase</fullName>
        <ecNumber evidence="3">2.7.7.6</ecNumber>
    </recommendedName>
</protein>